<dbReference type="EMBL" id="BFEA01000260">
    <property type="protein sequence ID" value="GBG77102.1"/>
    <property type="molecule type" value="Genomic_DNA"/>
</dbReference>
<reference evidence="2 3" key="1">
    <citation type="journal article" date="2018" name="Cell">
        <title>The Chara Genome: Secondary Complexity and Implications for Plant Terrestrialization.</title>
        <authorList>
            <person name="Nishiyama T."/>
            <person name="Sakayama H."/>
            <person name="Vries J.D."/>
            <person name="Buschmann H."/>
            <person name="Saint-Marcoux D."/>
            <person name="Ullrich K.K."/>
            <person name="Haas F.B."/>
            <person name="Vanderstraeten L."/>
            <person name="Becker D."/>
            <person name="Lang D."/>
            <person name="Vosolsobe S."/>
            <person name="Rombauts S."/>
            <person name="Wilhelmsson P.K.I."/>
            <person name="Janitza P."/>
            <person name="Kern R."/>
            <person name="Heyl A."/>
            <person name="Rumpler F."/>
            <person name="Villalobos L.I.A.C."/>
            <person name="Clay J.M."/>
            <person name="Skokan R."/>
            <person name="Toyoda A."/>
            <person name="Suzuki Y."/>
            <person name="Kagoshima H."/>
            <person name="Schijlen E."/>
            <person name="Tajeshwar N."/>
            <person name="Catarino B."/>
            <person name="Hetherington A.J."/>
            <person name="Saltykova A."/>
            <person name="Bonnot C."/>
            <person name="Breuninger H."/>
            <person name="Symeonidi A."/>
            <person name="Radhakrishnan G.V."/>
            <person name="Van Nieuwerburgh F."/>
            <person name="Deforce D."/>
            <person name="Chang C."/>
            <person name="Karol K.G."/>
            <person name="Hedrich R."/>
            <person name="Ulvskov P."/>
            <person name="Glockner G."/>
            <person name="Delwiche C.F."/>
            <person name="Petrasek J."/>
            <person name="Van de Peer Y."/>
            <person name="Friml J."/>
            <person name="Beilby M."/>
            <person name="Dolan L."/>
            <person name="Kohara Y."/>
            <person name="Sugano S."/>
            <person name="Fujiyama A."/>
            <person name="Delaux P.-M."/>
            <person name="Quint M."/>
            <person name="TheiBen G."/>
            <person name="Hagemann M."/>
            <person name="Harholt J."/>
            <person name="Dunand C."/>
            <person name="Zachgo S."/>
            <person name="Langdale J."/>
            <person name="Maumus F."/>
            <person name="Straeten D.V.D."/>
            <person name="Gould S.B."/>
            <person name="Rensing S.A."/>
        </authorList>
    </citation>
    <scope>NUCLEOTIDE SEQUENCE [LARGE SCALE GENOMIC DNA]</scope>
    <source>
        <strain evidence="2 3">S276</strain>
    </source>
</reference>
<comment type="caution">
    <text evidence="2">The sequence shown here is derived from an EMBL/GenBank/DDBJ whole genome shotgun (WGS) entry which is preliminary data.</text>
</comment>
<evidence type="ECO:0000313" key="2">
    <source>
        <dbReference type="EMBL" id="GBG77102.1"/>
    </source>
</evidence>
<evidence type="ECO:0000313" key="3">
    <source>
        <dbReference type="Proteomes" id="UP000265515"/>
    </source>
</evidence>
<protein>
    <submittedName>
        <fullName evidence="2">Uncharacterized protein</fullName>
    </submittedName>
</protein>
<dbReference type="Gramene" id="GBG77102">
    <property type="protein sequence ID" value="GBG77102"/>
    <property type="gene ID" value="CBR_g23427"/>
</dbReference>
<proteinExistence type="predicted"/>
<organism evidence="2 3">
    <name type="scientific">Chara braunii</name>
    <name type="common">Braun's stonewort</name>
    <dbReference type="NCBI Taxonomy" id="69332"/>
    <lineage>
        <taxon>Eukaryota</taxon>
        <taxon>Viridiplantae</taxon>
        <taxon>Streptophyta</taxon>
        <taxon>Charophyceae</taxon>
        <taxon>Charales</taxon>
        <taxon>Characeae</taxon>
        <taxon>Chara</taxon>
    </lineage>
</organism>
<keyword evidence="3" id="KW-1185">Reference proteome</keyword>
<gene>
    <name evidence="2" type="ORF">CBR_g23427</name>
</gene>
<feature type="compositionally biased region" description="Low complexity" evidence="1">
    <location>
        <begin position="140"/>
        <end position="150"/>
    </location>
</feature>
<dbReference type="AlphaFoldDB" id="A0A388L4D2"/>
<dbReference type="Proteomes" id="UP000265515">
    <property type="component" value="Unassembled WGS sequence"/>
</dbReference>
<sequence>MAPAKLSDMLKARMDAAIEADKPLCEALYQKELAKEEKAEEAKRKTVIEELEAILKTIPNVSDADFKRDRVVYVRVLVNNHLLDELPSVKSQLLDEMSQMRTQMVDMAREHRDQLQQMTSMHQAQTSGFFPRSTFAPLHSSPSSQPSSSSLVIRSRPATGAVPIAVTSGSTGSSATVEALGSDLAAIAGPNYGSPYMDRKAMMIPSRFDGKEDVESRINSMRVYFEEQGTQRVNQSLILATNVEPVVRGFLEVQAMQDGYTKINLSEWLEVTAVTTLKDILVEQYKDPHAAARVRMQLDELQRGK</sequence>
<evidence type="ECO:0000256" key="1">
    <source>
        <dbReference type="SAM" id="MobiDB-lite"/>
    </source>
</evidence>
<name>A0A388L4D2_CHABU</name>
<feature type="region of interest" description="Disordered" evidence="1">
    <location>
        <begin position="132"/>
        <end position="154"/>
    </location>
</feature>
<accession>A0A388L4D2</accession>